<accession>A0ABZ0X735</accession>
<dbReference type="GO" id="GO:0005524">
    <property type="term" value="F:ATP binding"/>
    <property type="evidence" value="ECO:0007669"/>
    <property type="project" value="UniProtKB-KW"/>
</dbReference>
<name>A0ABZ0X735_9GAMM</name>
<evidence type="ECO:0000259" key="3">
    <source>
        <dbReference type="PROSITE" id="PS50893"/>
    </source>
</evidence>
<dbReference type="SMART" id="SM00382">
    <property type="entry name" value="AAA"/>
    <property type="match status" value="1"/>
</dbReference>
<dbReference type="InterPro" id="IPR017871">
    <property type="entry name" value="ABC_transporter-like_CS"/>
</dbReference>
<dbReference type="PANTHER" id="PTHR43582">
    <property type="entry name" value="LINEARMYCIN RESISTANCE ATP-BINDING PROTEIN LNRL"/>
    <property type="match status" value="1"/>
</dbReference>
<evidence type="ECO:0000313" key="5">
    <source>
        <dbReference type="Proteomes" id="UP001324185"/>
    </source>
</evidence>
<feature type="domain" description="ABC transporter" evidence="3">
    <location>
        <begin position="2"/>
        <end position="230"/>
    </location>
</feature>
<sequence length="281" mass="31045">MIEVRGISKRYGNLQAVDNLSITIEKGHIFGLLGPNGAGKSTTISMMCGLINPDQGQVLLNGNAPGIKETKHKIGLIPQSIALYEELTALDNLSFFADLYNLPASQKAERMEWSLAFVGLQDRAKDAVQDFSGGMKRRLNLAASLLHDPEFIFMDEPTAGVDPQSRNKLFESVFELKALGKTIIYTTHYMEEAEKLCDRVGVVDKGQLLALGTVDELIEQYGGESRVHIKSEQGEESFMTANPVNDLMTRLKGLTTVENLSLQRPNLETVFLNLTGKQLRD</sequence>
<dbReference type="InterPro" id="IPR003593">
    <property type="entry name" value="AAA+_ATPase"/>
</dbReference>
<keyword evidence="2 4" id="KW-0067">ATP-binding</keyword>
<dbReference type="PANTHER" id="PTHR43582:SF2">
    <property type="entry name" value="LINEARMYCIN RESISTANCE ATP-BINDING PROTEIN LNRL"/>
    <property type="match status" value="1"/>
</dbReference>
<evidence type="ECO:0000256" key="2">
    <source>
        <dbReference type="ARBA" id="ARBA00022840"/>
    </source>
</evidence>
<dbReference type="RefSeq" id="WP_018624460.1">
    <property type="nucleotide sequence ID" value="NZ_CP140158.1"/>
</dbReference>
<dbReference type="EMBL" id="CP140158">
    <property type="protein sequence ID" value="WQG86417.1"/>
    <property type="molecule type" value="Genomic_DNA"/>
</dbReference>
<keyword evidence="1" id="KW-0547">Nucleotide-binding</keyword>
<dbReference type="Pfam" id="PF00005">
    <property type="entry name" value="ABC_tran"/>
    <property type="match status" value="1"/>
</dbReference>
<proteinExistence type="predicted"/>
<dbReference type="PROSITE" id="PS50893">
    <property type="entry name" value="ABC_TRANSPORTER_2"/>
    <property type="match status" value="1"/>
</dbReference>
<dbReference type="InterPro" id="IPR003439">
    <property type="entry name" value="ABC_transporter-like_ATP-bd"/>
</dbReference>
<dbReference type="Gene3D" id="3.40.50.300">
    <property type="entry name" value="P-loop containing nucleotide triphosphate hydrolases"/>
    <property type="match status" value="1"/>
</dbReference>
<gene>
    <name evidence="4" type="ORF">SR900_05885</name>
</gene>
<reference evidence="4 5" key="1">
    <citation type="submission" date="2023-11" db="EMBL/GenBank/DDBJ databases">
        <title>MicrobeMod: A computational toolkit for identifying prokaryotic methylation and restriction-modification with nanopore sequencing.</title>
        <authorList>
            <person name="Crits-Christoph A."/>
            <person name="Kang S.C."/>
            <person name="Lee H."/>
            <person name="Ostrov N."/>
        </authorList>
    </citation>
    <scope>NUCLEOTIDE SEQUENCE [LARGE SCALE GENOMIC DNA]</scope>
    <source>
        <strain evidence="4 5">DSMZ 16071</strain>
    </source>
</reference>
<evidence type="ECO:0000256" key="1">
    <source>
        <dbReference type="ARBA" id="ARBA00022741"/>
    </source>
</evidence>
<dbReference type="InterPro" id="IPR027417">
    <property type="entry name" value="P-loop_NTPase"/>
</dbReference>
<organism evidence="4 5">
    <name type="scientific">Kangiella aquimarina</name>
    <dbReference type="NCBI Taxonomy" id="261965"/>
    <lineage>
        <taxon>Bacteria</taxon>
        <taxon>Pseudomonadati</taxon>
        <taxon>Pseudomonadota</taxon>
        <taxon>Gammaproteobacteria</taxon>
        <taxon>Kangiellales</taxon>
        <taxon>Kangiellaceae</taxon>
        <taxon>Kangiella</taxon>
    </lineage>
</organism>
<dbReference type="Proteomes" id="UP001324185">
    <property type="component" value="Chromosome"/>
</dbReference>
<protein>
    <submittedName>
        <fullName evidence="4">ABC transporter ATP-binding protein</fullName>
    </submittedName>
</protein>
<dbReference type="PROSITE" id="PS00211">
    <property type="entry name" value="ABC_TRANSPORTER_1"/>
    <property type="match status" value="1"/>
</dbReference>
<evidence type="ECO:0000313" key="4">
    <source>
        <dbReference type="EMBL" id="WQG86417.1"/>
    </source>
</evidence>
<keyword evidence="5" id="KW-1185">Reference proteome</keyword>
<dbReference type="SUPFAM" id="SSF52540">
    <property type="entry name" value="P-loop containing nucleoside triphosphate hydrolases"/>
    <property type="match status" value="1"/>
</dbReference>